<protein>
    <recommendedName>
        <fullName evidence="1">VOC domain-containing protein</fullName>
    </recommendedName>
</protein>
<evidence type="ECO:0000313" key="2">
    <source>
        <dbReference type="EMBL" id="AKV01062.1"/>
    </source>
</evidence>
<keyword evidence="3" id="KW-1185">Reference proteome</keyword>
<dbReference type="AlphaFoldDB" id="A0A0K1Q5W9"/>
<dbReference type="Gene3D" id="3.10.180.10">
    <property type="entry name" value="2,3-Dihydroxybiphenyl 1,2-Dioxygenase, domain 1"/>
    <property type="match status" value="1"/>
</dbReference>
<dbReference type="Proteomes" id="UP000064967">
    <property type="component" value="Chromosome"/>
</dbReference>
<dbReference type="CDD" id="cd06587">
    <property type="entry name" value="VOC"/>
    <property type="match status" value="1"/>
</dbReference>
<evidence type="ECO:0000313" key="3">
    <source>
        <dbReference type="Proteomes" id="UP000064967"/>
    </source>
</evidence>
<dbReference type="PROSITE" id="PS51819">
    <property type="entry name" value="VOC"/>
    <property type="match status" value="1"/>
</dbReference>
<name>A0A0K1Q5W9_9BACT</name>
<feature type="domain" description="VOC" evidence="1">
    <location>
        <begin position="2"/>
        <end position="116"/>
    </location>
</feature>
<gene>
    <name evidence="2" type="ORF">AKJ09_07725</name>
</gene>
<sequence>MKINHLDLQVADVQATVLHFERLFGLTLESSRNSPAVAIMSDGEGFTLVLQRRNEGETYPERFHFGFLVEDPDRVRAFQALAKSEGFDVSDVIENGRGTLSYLRMPDGLLVEVSNQRRRTHVTEAPTSSST</sequence>
<dbReference type="RefSeq" id="WP_146652230.1">
    <property type="nucleotide sequence ID" value="NZ_CP012333.1"/>
</dbReference>
<dbReference type="InterPro" id="IPR004360">
    <property type="entry name" value="Glyas_Fos-R_dOase_dom"/>
</dbReference>
<reference evidence="2 3" key="1">
    <citation type="submission" date="2015-08" db="EMBL/GenBank/DDBJ databases">
        <authorList>
            <person name="Babu N.S."/>
            <person name="Beckwith C.J."/>
            <person name="Beseler K.G."/>
            <person name="Brison A."/>
            <person name="Carone J.V."/>
            <person name="Caskin T.P."/>
            <person name="Diamond M."/>
            <person name="Durham M.E."/>
            <person name="Foxe J.M."/>
            <person name="Go M."/>
            <person name="Henderson B.A."/>
            <person name="Jones I.B."/>
            <person name="McGettigan J.A."/>
            <person name="Micheletti S.J."/>
            <person name="Nasrallah M.E."/>
            <person name="Ortiz D."/>
            <person name="Piller C.R."/>
            <person name="Privatt S.R."/>
            <person name="Schneider S.L."/>
            <person name="Sharp S."/>
            <person name="Smith T.C."/>
            <person name="Stanton J.D."/>
            <person name="Ullery H.E."/>
            <person name="Wilson R.J."/>
            <person name="Serrano M.G."/>
            <person name="Buck G."/>
            <person name="Lee V."/>
            <person name="Wang Y."/>
            <person name="Carvalho R."/>
            <person name="Voegtly L."/>
            <person name="Shi R."/>
            <person name="Duckworth R."/>
            <person name="Johnson A."/>
            <person name="Loviza R."/>
            <person name="Walstead R."/>
            <person name="Shah Z."/>
            <person name="Kiflezghi M."/>
            <person name="Wade K."/>
            <person name="Ball S.L."/>
            <person name="Bradley K.W."/>
            <person name="Asai D.J."/>
            <person name="Bowman C.A."/>
            <person name="Russell D.A."/>
            <person name="Pope W.H."/>
            <person name="Jacobs-Sera D."/>
            <person name="Hendrix R.W."/>
            <person name="Hatfull G.F."/>
        </authorList>
    </citation>
    <scope>NUCLEOTIDE SEQUENCE [LARGE SCALE GENOMIC DNA]</scope>
    <source>
        <strain evidence="2 3">DSM 27648</strain>
    </source>
</reference>
<dbReference type="Pfam" id="PF00903">
    <property type="entry name" value="Glyoxalase"/>
    <property type="match status" value="1"/>
</dbReference>
<dbReference type="PANTHER" id="PTHR36113">
    <property type="entry name" value="LYASE, PUTATIVE-RELATED-RELATED"/>
    <property type="match status" value="1"/>
</dbReference>
<accession>A0A0K1Q5W9</accession>
<dbReference type="PANTHER" id="PTHR36113:SF3">
    <property type="entry name" value="SLL5075 PROTEIN"/>
    <property type="match status" value="1"/>
</dbReference>
<dbReference type="KEGG" id="llu:AKJ09_07725"/>
<dbReference type="InterPro" id="IPR029068">
    <property type="entry name" value="Glyas_Bleomycin-R_OHBP_Dase"/>
</dbReference>
<organism evidence="2 3">
    <name type="scientific">Labilithrix luteola</name>
    <dbReference type="NCBI Taxonomy" id="1391654"/>
    <lineage>
        <taxon>Bacteria</taxon>
        <taxon>Pseudomonadati</taxon>
        <taxon>Myxococcota</taxon>
        <taxon>Polyangia</taxon>
        <taxon>Polyangiales</taxon>
        <taxon>Labilitrichaceae</taxon>
        <taxon>Labilithrix</taxon>
    </lineage>
</organism>
<dbReference type="OrthoDB" id="9093825at2"/>
<dbReference type="SUPFAM" id="SSF54593">
    <property type="entry name" value="Glyoxalase/Bleomycin resistance protein/Dihydroxybiphenyl dioxygenase"/>
    <property type="match status" value="1"/>
</dbReference>
<dbReference type="EMBL" id="CP012333">
    <property type="protein sequence ID" value="AKV01062.1"/>
    <property type="molecule type" value="Genomic_DNA"/>
</dbReference>
<dbReference type="STRING" id="1391654.AKJ09_07725"/>
<dbReference type="InterPro" id="IPR037523">
    <property type="entry name" value="VOC_core"/>
</dbReference>
<evidence type="ECO:0000259" key="1">
    <source>
        <dbReference type="PROSITE" id="PS51819"/>
    </source>
</evidence>
<dbReference type="InterPro" id="IPR051332">
    <property type="entry name" value="Fosfomycin_Res_Enzymes"/>
</dbReference>
<proteinExistence type="predicted"/>